<sequence length="607" mass="68508">MASESDKHGFGMVSQGLDRAEIGVSPQVKGSHPRPQAGTSHYRKPSIRRTLGDLTFLPFVAHPHDGLRKLKRTVKDKRADATDQPTAPEEAHAPLLAPAPDIGSDERLEHDLRARQKYPPIKQFIQHPVSALQTVARDQGGDDFAENVARSEVPHGASVILLRQEQKVDEATDGNQEAEQETLTQLKHARQDAFVRWSMDRHVRRVKRLHDPATHPQLPGFRDSWSHWISYSQQLLQDELQIHGAEPLNDAPERAKPTEALLASSVERVVIVSAPFQDLMMHLRGLSLWKNPSRSATCMVVYFVLVLFNLTTRAAILLIIFGVFYRRWHPRDLSELRGVVTKAENQNASVHDLTELILQYGTRGWVDQVIDQAGPILLHRSEHTADVLERIQKQVSTPFYEWRDPPRTRIMLSKLVALVILITLAPTWLLVQMSFFAAGIMFFIMEPIRNKFPRYRLLTSPMTWLMWKIPTHAEWAIARLQAEAASYIADDVHGAAADDPAAYSERTSGAGNVRMIGNYNCTAGVLKVTTRSISLSPNGPAGDGWCLRYHELDSMHKVENPTRSKEMKGLNFVTVAGETLCVYDLLLRDEIFSQILGYSGLRWKKIE</sequence>
<dbReference type="GO" id="GO:0006915">
    <property type="term" value="P:apoptotic process"/>
    <property type="evidence" value="ECO:0007669"/>
    <property type="project" value="InterPro"/>
</dbReference>
<feature type="region of interest" description="Disordered" evidence="1">
    <location>
        <begin position="73"/>
        <end position="103"/>
    </location>
</feature>
<dbReference type="VEuPathDB" id="FungiDB:HMPREF1541_05332"/>
<dbReference type="AlphaFoldDB" id="W2RS23"/>
<evidence type="ECO:0000256" key="1">
    <source>
        <dbReference type="SAM" id="MobiDB-lite"/>
    </source>
</evidence>
<dbReference type="PANTHER" id="PTHR37402:SF1">
    <property type="entry name" value="GRAM DOMAIN-CONTAINING PROTEIN 4"/>
    <property type="match status" value="1"/>
</dbReference>
<dbReference type="Proteomes" id="UP000030752">
    <property type="component" value="Unassembled WGS sequence"/>
</dbReference>
<gene>
    <name evidence="3" type="ORF">HMPREF1541_05332</name>
</gene>
<feature type="transmembrane region" description="Helical" evidence="2">
    <location>
        <begin position="300"/>
        <end position="325"/>
    </location>
</feature>
<name>W2RS23_CYPE1</name>
<proteinExistence type="predicted"/>
<dbReference type="RefSeq" id="XP_008717895.1">
    <property type="nucleotide sequence ID" value="XM_008719673.1"/>
</dbReference>
<accession>W2RS23</accession>
<dbReference type="eggNOG" id="ENOG502QS59">
    <property type="taxonomic scope" value="Eukaryota"/>
</dbReference>
<dbReference type="STRING" id="1220924.W2RS23"/>
<dbReference type="PANTHER" id="PTHR37402">
    <property type="entry name" value="GRAM DOMAIN-CONTAINING PROTEIN 4"/>
    <property type="match status" value="1"/>
</dbReference>
<protein>
    <submittedName>
        <fullName evidence="3">Uncharacterized protein</fullName>
    </submittedName>
</protein>
<dbReference type="OrthoDB" id="1708389at2759"/>
<keyword evidence="2" id="KW-0812">Transmembrane</keyword>
<reference evidence="3 4" key="1">
    <citation type="submission" date="2013-03" db="EMBL/GenBank/DDBJ databases">
        <title>The Genome Sequence of Phialophora europaea CBS 101466.</title>
        <authorList>
            <consortium name="The Broad Institute Genomics Platform"/>
            <person name="Cuomo C."/>
            <person name="de Hoog S."/>
            <person name="Gorbushina A."/>
            <person name="Walker B."/>
            <person name="Young S.K."/>
            <person name="Zeng Q."/>
            <person name="Gargeya S."/>
            <person name="Fitzgerald M."/>
            <person name="Haas B."/>
            <person name="Abouelleil A."/>
            <person name="Allen A.W."/>
            <person name="Alvarado L."/>
            <person name="Arachchi H.M."/>
            <person name="Berlin A.M."/>
            <person name="Chapman S.B."/>
            <person name="Gainer-Dewar J."/>
            <person name="Goldberg J."/>
            <person name="Griggs A."/>
            <person name="Gujja S."/>
            <person name="Hansen M."/>
            <person name="Howarth C."/>
            <person name="Imamovic A."/>
            <person name="Ireland A."/>
            <person name="Larimer J."/>
            <person name="McCowan C."/>
            <person name="Murphy C."/>
            <person name="Pearson M."/>
            <person name="Poon T.W."/>
            <person name="Priest M."/>
            <person name="Roberts A."/>
            <person name="Saif S."/>
            <person name="Shea T."/>
            <person name="Sisk P."/>
            <person name="Sykes S."/>
            <person name="Wortman J."/>
            <person name="Nusbaum C."/>
            <person name="Birren B."/>
        </authorList>
    </citation>
    <scope>NUCLEOTIDE SEQUENCE [LARGE SCALE GENOMIC DNA]</scope>
    <source>
        <strain evidence="3 4">CBS 101466</strain>
    </source>
</reference>
<organism evidence="3 4">
    <name type="scientific">Cyphellophora europaea (strain CBS 101466)</name>
    <name type="common">Phialophora europaea</name>
    <dbReference type="NCBI Taxonomy" id="1220924"/>
    <lineage>
        <taxon>Eukaryota</taxon>
        <taxon>Fungi</taxon>
        <taxon>Dikarya</taxon>
        <taxon>Ascomycota</taxon>
        <taxon>Pezizomycotina</taxon>
        <taxon>Eurotiomycetes</taxon>
        <taxon>Chaetothyriomycetidae</taxon>
        <taxon>Chaetothyriales</taxon>
        <taxon>Cyphellophoraceae</taxon>
        <taxon>Cyphellophora</taxon>
    </lineage>
</organism>
<dbReference type="InParanoid" id="W2RS23"/>
<dbReference type="InterPro" id="IPR037847">
    <property type="entry name" value="GRAMDC4"/>
</dbReference>
<evidence type="ECO:0000313" key="3">
    <source>
        <dbReference type="EMBL" id="ETN39110.1"/>
    </source>
</evidence>
<dbReference type="EMBL" id="KB822721">
    <property type="protein sequence ID" value="ETN39110.1"/>
    <property type="molecule type" value="Genomic_DNA"/>
</dbReference>
<dbReference type="HOGENOM" id="CLU_022814_1_0_1"/>
<keyword evidence="2" id="KW-1133">Transmembrane helix</keyword>
<evidence type="ECO:0000313" key="4">
    <source>
        <dbReference type="Proteomes" id="UP000030752"/>
    </source>
</evidence>
<feature type="compositionally biased region" description="Low complexity" evidence="1">
    <location>
        <begin position="85"/>
        <end position="100"/>
    </location>
</feature>
<feature type="transmembrane region" description="Helical" evidence="2">
    <location>
        <begin position="415"/>
        <end position="445"/>
    </location>
</feature>
<dbReference type="GeneID" id="19972671"/>
<keyword evidence="2" id="KW-0472">Membrane</keyword>
<keyword evidence="4" id="KW-1185">Reference proteome</keyword>
<feature type="region of interest" description="Disordered" evidence="1">
    <location>
        <begin position="1"/>
        <end position="46"/>
    </location>
</feature>
<evidence type="ECO:0000256" key="2">
    <source>
        <dbReference type="SAM" id="Phobius"/>
    </source>
</evidence>